<dbReference type="STRING" id="270351.Maq22A_c14335"/>
<dbReference type="PATRIC" id="fig|270351.10.peg.2764"/>
<dbReference type="CDD" id="cd00085">
    <property type="entry name" value="HNHc"/>
    <property type="match status" value="1"/>
</dbReference>
<dbReference type="AlphaFoldDB" id="A0A0C6FG87"/>
<dbReference type="Proteomes" id="UP000061432">
    <property type="component" value="Chromosome"/>
</dbReference>
<protein>
    <recommendedName>
        <fullName evidence="1">HNH nuclease domain-containing protein</fullName>
    </recommendedName>
</protein>
<dbReference type="InterPro" id="IPR003615">
    <property type="entry name" value="HNH_nuc"/>
</dbReference>
<dbReference type="EMBL" id="AP014704">
    <property type="protein sequence ID" value="BAQ46052.1"/>
    <property type="molecule type" value="Genomic_DNA"/>
</dbReference>
<evidence type="ECO:0000313" key="2">
    <source>
        <dbReference type="EMBL" id="BAQ46052.1"/>
    </source>
</evidence>
<dbReference type="KEGG" id="maqu:Maq22A_c14335"/>
<reference evidence="2 3" key="1">
    <citation type="journal article" date="2015" name="Genome Announc.">
        <title>Complete Genome Sequence of Methylobacterium aquaticum Strain 22A, Isolated from Racomitrium japonicum Moss.</title>
        <authorList>
            <person name="Tani A."/>
            <person name="Ogura Y."/>
            <person name="Hayashi T."/>
            <person name="Kimbara K."/>
        </authorList>
    </citation>
    <scope>NUCLEOTIDE SEQUENCE [LARGE SCALE GENOMIC DNA]</scope>
    <source>
        <strain evidence="2 3">MA-22A</strain>
    </source>
</reference>
<dbReference type="Gene3D" id="1.10.30.50">
    <property type="match status" value="1"/>
</dbReference>
<dbReference type="Pfam" id="PF13395">
    <property type="entry name" value="HNH_4"/>
    <property type="match status" value="1"/>
</dbReference>
<accession>A0A0C6FG87</accession>
<gene>
    <name evidence="2" type="ORF">Maq22A_c14335</name>
</gene>
<evidence type="ECO:0000313" key="3">
    <source>
        <dbReference type="Proteomes" id="UP000061432"/>
    </source>
</evidence>
<reference evidence="3" key="2">
    <citation type="submission" date="2015-01" db="EMBL/GenBank/DDBJ databases">
        <title>Complete genome sequence of Methylobacterium aquaticum strain 22A.</title>
        <authorList>
            <person name="Tani A."/>
            <person name="Ogura Y."/>
            <person name="Hayashi T."/>
        </authorList>
    </citation>
    <scope>NUCLEOTIDE SEQUENCE [LARGE SCALE GENOMIC DNA]</scope>
    <source>
        <strain evidence="3">MA-22A</strain>
    </source>
</reference>
<evidence type="ECO:0000259" key="1">
    <source>
        <dbReference type="Pfam" id="PF13395"/>
    </source>
</evidence>
<proteinExistence type="predicted"/>
<organism evidence="2 3">
    <name type="scientific">Methylobacterium aquaticum</name>
    <dbReference type="NCBI Taxonomy" id="270351"/>
    <lineage>
        <taxon>Bacteria</taxon>
        <taxon>Pseudomonadati</taxon>
        <taxon>Pseudomonadota</taxon>
        <taxon>Alphaproteobacteria</taxon>
        <taxon>Hyphomicrobiales</taxon>
        <taxon>Methylobacteriaceae</taxon>
        <taxon>Methylobacterium</taxon>
    </lineage>
</organism>
<sequence length="80" mass="9064">MCVWSGASLRLEALDIDHALPWSARPCGDLWNLVLASRRVNQHEKRDQLPSAPTLAQAREPILAWWRTAWDADAALAEQF</sequence>
<feature type="domain" description="HNH nuclease" evidence="1">
    <location>
        <begin position="2"/>
        <end position="50"/>
    </location>
</feature>
<name>A0A0C6FG87_9HYPH</name>